<accession>A0A8S5TG91</accession>
<evidence type="ECO:0000313" key="1">
    <source>
        <dbReference type="EMBL" id="DAF61786.1"/>
    </source>
</evidence>
<dbReference type="EMBL" id="BK032817">
    <property type="protein sequence ID" value="DAF61786.1"/>
    <property type="molecule type" value="Genomic_DNA"/>
</dbReference>
<keyword evidence="1" id="KW-0418">Kinase</keyword>
<reference evidence="1" key="1">
    <citation type="journal article" date="2021" name="Proc. Natl. Acad. Sci. U.S.A.">
        <title>A Catalog of Tens of Thousands of Viruses from Human Metagenomes Reveals Hidden Associations with Chronic Diseases.</title>
        <authorList>
            <person name="Tisza M.J."/>
            <person name="Buck C.B."/>
        </authorList>
    </citation>
    <scope>NUCLEOTIDE SEQUENCE</scope>
    <source>
        <strain evidence="1">CtbgC51</strain>
    </source>
</reference>
<sequence length="170" mass="19309">MTQREFVLKMEPGAENKSCYGGIRYCPHAYRDILPVPLEMCSVPLEMCSGTSKASAELCEKCWNQEMVLPAPAEKPMAQVNAFMNQDADKKPAENFVDHPTHYCQGSIECIDALNAMVEGWSDSVSAVLAWQTVKNIWRHPFKGKPVEDLKKAQFYLERLVQQYECKKTD</sequence>
<proteinExistence type="predicted"/>
<dbReference type="GO" id="GO:0016301">
    <property type="term" value="F:kinase activity"/>
    <property type="evidence" value="ECO:0007669"/>
    <property type="project" value="UniProtKB-KW"/>
</dbReference>
<organism evidence="1">
    <name type="scientific">Siphoviridae sp. ctbgC51</name>
    <dbReference type="NCBI Taxonomy" id="2827901"/>
    <lineage>
        <taxon>Viruses</taxon>
        <taxon>Duplodnaviria</taxon>
        <taxon>Heunggongvirae</taxon>
        <taxon>Uroviricota</taxon>
        <taxon>Caudoviricetes</taxon>
    </lineage>
</organism>
<name>A0A8S5TG91_9CAUD</name>
<dbReference type="InterPro" id="IPR021739">
    <property type="entry name" value="SaV-like"/>
</dbReference>
<protein>
    <submittedName>
        <fullName evidence="1">Nucelotide kinase</fullName>
    </submittedName>
</protein>
<keyword evidence="1" id="KW-0808">Transferase</keyword>
<dbReference type="Pfam" id="PF11753">
    <property type="entry name" value="DUF3310"/>
    <property type="match status" value="1"/>
</dbReference>